<feature type="transmembrane region" description="Helical" evidence="1">
    <location>
        <begin position="208"/>
        <end position="228"/>
    </location>
</feature>
<keyword evidence="1" id="KW-0472">Membrane</keyword>
<keyword evidence="1" id="KW-1133">Transmembrane helix</keyword>
<name>A0ABW2HM84_9ACTN</name>
<feature type="transmembrane region" description="Helical" evidence="1">
    <location>
        <begin position="43"/>
        <end position="62"/>
    </location>
</feature>
<dbReference type="SMART" id="SM00267">
    <property type="entry name" value="GGDEF"/>
    <property type="match status" value="1"/>
</dbReference>
<evidence type="ECO:0000313" key="5">
    <source>
        <dbReference type="Proteomes" id="UP001596548"/>
    </source>
</evidence>
<dbReference type="PROSITE" id="PS50883">
    <property type="entry name" value="EAL"/>
    <property type="match status" value="1"/>
</dbReference>
<organism evidence="4 5">
    <name type="scientific">Paractinoplanes rhizophilus</name>
    <dbReference type="NCBI Taxonomy" id="1416877"/>
    <lineage>
        <taxon>Bacteria</taxon>
        <taxon>Bacillati</taxon>
        <taxon>Actinomycetota</taxon>
        <taxon>Actinomycetes</taxon>
        <taxon>Micromonosporales</taxon>
        <taxon>Micromonosporaceae</taxon>
        <taxon>Paractinoplanes</taxon>
    </lineage>
</organism>
<feature type="transmembrane region" description="Helical" evidence="1">
    <location>
        <begin position="106"/>
        <end position="127"/>
    </location>
</feature>
<dbReference type="PANTHER" id="PTHR44757:SF2">
    <property type="entry name" value="BIOFILM ARCHITECTURE MAINTENANCE PROTEIN MBAA"/>
    <property type="match status" value="1"/>
</dbReference>
<dbReference type="InterPro" id="IPR035919">
    <property type="entry name" value="EAL_sf"/>
</dbReference>
<dbReference type="Pfam" id="PF00990">
    <property type="entry name" value="GGDEF"/>
    <property type="match status" value="1"/>
</dbReference>
<feature type="domain" description="GGDEF" evidence="3">
    <location>
        <begin position="366"/>
        <end position="498"/>
    </location>
</feature>
<dbReference type="Proteomes" id="UP001596548">
    <property type="component" value="Unassembled WGS sequence"/>
</dbReference>
<dbReference type="Gene3D" id="3.30.70.270">
    <property type="match status" value="1"/>
</dbReference>
<evidence type="ECO:0000259" key="2">
    <source>
        <dbReference type="PROSITE" id="PS50883"/>
    </source>
</evidence>
<feature type="transmembrane region" description="Helical" evidence="1">
    <location>
        <begin position="274"/>
        <end position="293"/>
    </location>
</feature>
<feature type="transmembrane region" description="Helical" evidence="1">
    <location>
        <begin position="74"/>
        <end position="94"/>
    </location>
</feature>
<feature type="transmembrane region" description="Helical" evidence="1">
    <location>
        <begin position="139"/>
        <end position="161"/>
    </location>
</feature>
<dbReference type="InterPro" id="IPR000160">
    <property type="entry name" value="GGDEF_dom"/>
</dbReference>
<dbReference type="EMBL" id="JBHTBJ010000005">
    <property type="protein sequence ID" value="MFC7274225.1"/>
    <property type="molecule type" value="Genomic_DNA"/>
</dbReference>
<dbReference type="PANTHER" id="PTHR44757">
    <property type="entry name" value="DIGUANYLATE CYCLASE DGCP"/>
    <property type="match status" value="1"/>
</dbReference>
<accession>A0ABW2HM84</accession>
<dbReference type="SUPFAM" id="SSF55073">
    <property type="entry name" value="Nucleotide cyclase"/>
    <property type="match status" value="1"/>
</dbReference>
<dbReference type="InterPro" id="IPR001633">
    <property type="entry name" value="EAL_dom"/>
</dbReference>
<dbReference type="PROSITE" id="PS50887">
    <property type="entry name" value="GGDEF"/>
    <property type="match status" value="1"/>
</dbReference>
<dbReference type="SMART" id="SM00052">
    <property type="entry name" value="EAL"/>
    <property type="match status" value="1"/>
</dbReference>
<dbReference type="CDD" id="cd01949">
    <property type="entry name" value="GGDEF"/>
    <property type="match status" value="1"/>
</dbReference>
<dbReference type="Pfam" id="PF00563">
    <property type="entry name" value="EAL"/>
    <property type="match status" value="1"/>
</dbReference>
<gene>
    <name evidence="4" type="ORF">ACFQS1_09560</name>
</gene>
<sequence length="758" mass="81645">MGGLWSRITASGRMLLASAVLTLLAVLLFAINAVRPLVPWSLLWLPSVAGSVLLVVNFWRTARVERLPDPTRRFWRHLVAAALLVALGSLAQAYDIVTAADPAGLHVGAGQMFFDGLAIVLIIYALLRLPFGKQSRGELFRIMLDAGTVMLACAVFAWHFSTRYALDGGDEKIIYISLALTSLALVAVFAVAKVLLTRPAGFLDRGALQRIGVAVLIGAVGPTLRPLIEPLDARLFPDMVSMPLIFFFASWAAERQRAADYSPRRGVREPRRRSFSFLPYVAIAAVDGLLLSVALPDHAADRRVIVISAVALTVLVVVRQITAFLDNGRLLKRLDHGATHDALTQLPNRALFHERLDKALTAPGERPVAVALIDLDDFKEVNDTLGHEIGDLLLIAVAQRLDACIRAEDTVARLGGDEFVVVLDGADPAAADLAAERMIEALRPPVLAGGHELPIRASIGIADGHSGDDASMLLRRADIAMYAAKGIPGTASLHFTPDMARAGTDHAHLGAELREAIDDGQLYLLYQPIVALPDRRVLGAEALVRWAHPTHGTMPPRTFLPVAERTGLIVPLSRWVLRAAVRQLADWTATHGADAPAVLNINVSPRDLREPEFAAEVAALLDEYGIEPHRITLELTESMPGDPGESATTLTALRSLGVRVSLDDFGTGHSTLTMLHDCPIDQLKLDGSVTRAERAPMAATVLRLADSLGLQTIAEGVETPDQAELLHELGYRTAQGFLFARPLSPAEFGELLTSAAAA</sequence>
<dbReference type="Gene3D" id="3.20.20.450">
    <property type="entry name" value="EAL domain"/>
    <property type="match status" value="1"/>
</dbReference>
<dbReference type="CDD" id="cd01948">
    <property type="entry name" value="EAL"/>
    <property type="match status" value="1"/>
</dbReference>
<proteinExistence type="predicted"/>
<protein>
    <submittedName>
        <fullName evidence="4">Bifunctional diguanylate cyclase/phosphodiesterase</fullName>
    </submittedName>
</protein>
<dbReference type="InterPro" id="IPR052155">
    <property type="entry name" value="Biofilm_reg_signaling"/>
</dbReference>
<dbReference type="SUPFAM" id="SSF141868">
    <property type="entry name" value="EAL domain-like"/>
    <property type="match status" value="1"/>
</dbReference>
<evidence type="ECO:0000259" key="3">
    <source>
        <dbReference type="PROSITE" id="PS50887"/>
    </source>
</evidence>
<keyword evidence="1" id="KW-0812">Transmembrane</keyword>
<feature type="transmembrane region" description="Helical" evidence="1">
    <location>
        <begin position="234"/>
        <end position="253"/>
    </location>
</feature>
<feature type="transmembrane region" description="Helical" evidence="1">
    <location>
        <begin position="173"/>
        <end position="196"/>
    </location>
</feature>
<feature type="domain" description="EAL" evidence="2">
    <location>
        <begin position="506"/>
        <end position="756"/>
    </location>
</feature>
<keyword evidence="5" id="KW-1185">Reference proteome</keyword>
<reference evidence="5" key="1">
    <citation type="journal article" date="2019" name="Int. J. Syst. Evol. Microbiol.">
        <title>The Global Catalogue of Microorganisms (GCM) 10K type strain sequencing project: providing services to taxonomists for standard genome sequencing and annotation.</title>
        <authorList>
            <consortium name="The Broad Institute Genomics Platform"/>
            <consortium name="The Broad Institute Genome Sequencing Center for Infectious Disease"/>
            <person name="Wu L."/>
            <person name="Ma J."/>
        </authorList>
    </citation>
    <scope>NUCLEOTIDE SEQUENCE [LARGE SCALE GENOMIC DNA]</scope>
    <source>
        <strain evidence="5">XZYJT-10</strain>
    </source>
</reference>
<evidence type="ECO:0000313" key="4">
    <source>
        <dbReference type="EMBL" id="MFC7274225.1"/>
    </source>
</evidence>
<dbReference type="NCBIfam" id="TIGR00254">
    <property type="entry name" value="GGDEF"/>
    <property type="match status" value="1"/>
</dbReference>
<comment type="caution">
    <text evidence="4">The sequence shown here is derived from an EMBL/GenBank/DDBJ whole genome shotgun (WGS) entry which is preliminary data.</text>
</comment>
<dbReference type="InterPro" id="IPR029787">
    <property type="entry name" value="Nucleotide_cyclase"/>
</dbReference>
<dbReference type="RefSeq" id="WP_378965910.1">
    <property type="nucleotide sequence ID" value="NZ_JBHTBJ010000005.1"/>
</dbReference>
<dbReference type="InterPro" id="IPR043128">
    <property type="entry name" value="Rev_trsase/Diguanyl_cyclase"/>
</dbReference>
<evidence type="ECO:0000256" key="1">
    <source>
        <dbReference type="SAM" id="Phobius"/>
    </source>
</evidence>